<dbReference type="GO" id="GO:0003677">
    <property type="term" value="F:DNA binding"/>
    <property type="evidence" value="ECO:0007669"/>
    <property type="project" value="UniProtKB-KW"/>
</dbReference>
<dbReference type="Proteomes" id="UP000276215">
    <property type="component" value="Unassembled WGS sequence"/>
</dbReference>
<dbReference type="InterPro" id="IPR008570">
    <property type="entry name" value="ESCRT-II_cplx_Vps25-sub"/>
</dbReference>
<dbReference type="PANTHER" id="PTHR13149:SF0">
    <property type="entry name" value="VACUOLAR PROTEIN-SORTING-ASSOCIATED PROTEIN 25"/>
    <property type="match status" value="1"/>
</dbReference>
<gene>
    <name evidence="5" type="ORF">L873DRAFT_1805830</name>
</gene>
<comment type="similarity">
    <text evidence="1">Belongs to the VPS25 family.</text>
</comment>
<keyword evidence="5" id="KW-0238">DNA-binding</keyword>
<dbReference type="OrthoDB" id="245150at2759"/>
<evidence type="ECO:0000256" key="4">
    <source>
        <dbReference type="ARBA" id="ARBA00030094"/>
    </source>
</evidence>
<dbReference type="SUPFAM" id="SSF46785">
    <property type="entry name" value="Winged helix' DNA-binding domain"/>
    <property type="match status" value="1"/>
</dbReference>
<protein>
    <recommendedName>
        <fullName evidence="4">ESCRT-II complex subunit VPS25</fullName>
    </recommendedName>
</protein>
<dbReference type="GO" id="GO:0042803">
    <property type="term" value="F:protein homodimerization activity"/>
    <property type="evidence" value="ECO:0007669"/>
    <property type="project" value="TreeGrafter"/>
</dbReference>
<proteinExistence type="inferred from homology"/>
<dbReference type="GO" id="GO:0005198">
    <property type="term" value="F:structural molecule activity"/>
    <property type="evidence" value="ECO:0007669"/>
    <property type="project" value="TreeGrafter"/>
</dbReference>
<dbReference type="STRING" id="1336337.A0A3N4JP60"/>
<keyword evidence="2" id="KW-0813">Transport</keyword>
<evidence type="ECO:0000256" key="1">
    <source>
        <dbReference type="ARBA" id="ARBA00009674"/>
    </source>
</evidence>
<evidence type="ECO:0000256" key="2">
    <source>
        <dbReference type="ARBA" id="ARBA00022448"/>
    </source>
</evidence>
<dbReference type="Gene3D" id="1.10.10.10">
    <property type="entry name" value="Winged helix-like DNA-binding domain superfamily/Winged helix DNA-binding domain"/>
    <property type="match status" value="1"/>
</dbReference>
<sequence length="125" mass="14028">MSSGGGGEGALTGYVGRFKQRDAVELLEYMAEEGDVEWEGVGKAAAIVYWKKPEEWANVIYEWIDNTGQKGSVLTLYEISEGDLTRNQEFHTIDPYVLRKALDVLVRRSLAQVFGANEEMGVKFF</sequence>
<dbReference type="PANTHER" id="PTHR13149">
    <property type="entry name" value="VACUOLAR PROTEIN SORTING-ASSOCIATED PROTEIN VPS25"/>
    <property type="match status" value="1"/>
</dbReference>
<dbReference type="GO" id="GO:0000814">
    <property type="term" value="C:ESCRT II complex"/>
    <property type="evidence" value="ECO:0007669"/>
    <property type="project" value="InterPro"/>
</dbReference>
<organism evidence="5 6">
    <name type="scientific">Choiromyces venosus 120613-1</name>
    <dbReference type="NCBI Taxonomy" id="1336337"/>
    <lineage>
        <taxon>Eukaryota</taxon>
        <taxon>Fungi</taxon>
        <taxon>Dikarya</taxon>
        <taxon>Ascomycota</taxon>
        <taxon>Pezizomycotina</taxon>
        <taxon>Pezizomycetes</taxon>
        <taxon>Pezizales</taxon>
        <taxon>Tuberaceae</taxon>
        <taxon>Choiromyces</taxon>
    </lineage>
</organism>
<accession>A0A3N4JP60</accession>
<dbReference type="InterPro" id="IPR036390">
    <property type="entry name" value="WH_DNA-bd_sf"/>
</dbReference>
<dbReference type="AlphaFoldDB" id="A0A3N4JP60"/>
<dbReference type="InterPro" id="IPR036388">
    <property type="entry name" value="WH-like_DNA-bd_sf"/>
</dbReference>
<evidence type="ECO:0000256" key="3">
    <source>
        <dbReference type="ARBA" id="ARBA00022927"/>
    </source>
</evidence>
<name>A0A3N4JP60_9PEZI</name>
<dbReference type="GO" id="GO:0043328">
    <property type="term" value="P:protein transport to vacuole involved in ubiquitin-dependent protein catabolic process via the multivesicular body sorting pathway"/>
    <property type="evidence" value="ECO:0007669"/>
    <property type="project" value="TreeGrafter"/>
</dbReference>
<evidence type="ECO:0000313" key="6">
    <source>
        <dbReference type="Proteomes" id="UP000276215"/>
    </source>
</evidence>
<dbReference type="FunFam" id="1.10.10.10:FF:000141">
    <property type="entry name" value="vacuolar protein-sorting-associated protein 25"/>
    <property type="match status" value="1"/>
</dbReference>
<keyword evidence="3" id="KW-0653">Protein transport</keyword>
<dbReference type="Pfam" id="PF05871">
    <property type="entry name" value="ESCRT-II"/>
    <property type="match status" value="1"/>
</dbReference>
<keyword evidence="6" id="KW-1185">Reference proteome</keyword>
<dbReference type="EMBL" id="ML120383">
    <property type="protein sequence ID" value="RPB00046.1"/>
    <property type="molecule type" value="Genomic_DNA"/>
</dbReference>
<evidence type="ECO:0000313" key="5">
    <source>
        <dbReference type="EMBL" id="RPB00046.1"/>
    </source>
</evidence>
<reference evidence="5 6" key="1">
    <citation type="journal article" date="2018" name="Nat. Ecol. Evol.">
        <title>Pezizomycetes genomes reveal the molecular basis of ectomycorrhizal truffle lifestyle.</title>
        <authorList>
            <person name="Murat C."/>
            <person name="Payen T."/>
            <person name="Noel B."/>
            <person name="Kuo A."/>
            <person name="Morin E."/>
            <person name="Chen J."/>
            <person name="Kohler A."/>
            <person name="Krizsan K."/>
            <person name="Balestrini R."/>
            <person name="Da Silva C."/>
            <person name="Montanini B."/>
            <person name="Hainaut M."/>
            <person name="Levati E."/>
            <person name="Barry K.W."/>
            <person name="Belfiori B."/>
            <person name="Cichocki N."/>
            <person name="Clum A."/>
            <person name="Dockter R.B."/>
            <person name="Fauchery L."/>
            <person name="Guy J."/>
            <person name="Iotti M."/>
            <person name="Le Tacon F."/>
            <person name="Lindquist E.A."/>
            <person name="Lipzen A."/>
            <person name="Malagnac F."/>
            <person name="Mello A."/>
            <person name="Molinier V."/>
            <person name="Miyauchi S."/>
            <person name="Poulain J."/>
            <person name="Riccioni C."/>
            <person name="Rubini A."/>
            <person name="Sitrit Y."/>
            <person name="Splivallo R."/>
            <person name="Traeger S."/>
            <person name="Wang M."/>
            <person name="Zifcakova L."/>
            <person name="Wipf D."/>
            <person name="Zambonelli A."/>
            <person name="Paolocci F."/>
            <person name="Nowrousian M."/>
            <person name="Ottonello S."/>
            <person name="Baldrian P."/>
            <person name="Spatafora J.W."/>
            <person name="Henrissat B."/>
            <person name="Nagy L.G."/>
            <person name="Aury J.M."/>
            <person name="Wincker P."/>
            <person name="Grigoriev I.V."/>
            <person name="Bonfante P."/>
            <person name="Martin F.M."/>
        </authorList>
    </citation>
    <scope>NUCLEOTIDE SEQUENCE [LARGE SCALE GENOMIC DNA]</scope>
    <source>
        <strain evidence="5 6">120613-1</strain>
    </source>
</reference>
<dbReference type="GO" id="GO:0016236">
    <property type="term" value="P:macroautophagy"/>
    <property type="evidence" value="ECO:0007669"/>
    <property type="project" value="UniProtKB-ARBA"/>
</dbReference>